<sequence length="398" mass="44132">VPLLAEEDRAADAMLRMPKTFGRIEQPEDAEVAKIVIVGAANAGKSTLINRLVGDEVTIVSARPQTTRTRIMASLTMGRRQLLFLDTPGIVSRKALRRVERGVVTSPWRTLSEADCIVLLLDAYKLTQKTDEVEKYLFAELPKATNIPALLVINKIDQIEDQAEDQAKLLELGRKYKGLYKGIVGEPMYISAMANIGVDELRLQLLASTRPGNWEFPADVKSDLSDLTRVEDLIRAEWFARLTGYMPYAVRQRNVGWKYVEAPVAKPLEETAPEPRVAVSEGEAAEVENGAVTAEIVAKVDAEIKSETVAESKSEVGSDIGIKQDMPIRRRKPKWPMLDIKQELLVSSGGEAKILLGKKGALLKEIAFAANRTISKALGCRVRLHLQVVIVEDRRTRK</sequence>
<feature type="region of interest" description="G4" evidence="4">
    <location>
        <begin position="154"/>
        <end position="157"/>
    </location>
</feature>
<dbReference type="OrthoDB" id="188276at2759"/>
<dbReference type="PANTHER" id="PTHR42698:SF1">
    <property type="entry name" value="GTPASE ERA, MITOCHONDRIAL"/>
    <property type="match status" value="1"/>
</dbReference>
<dbReference type="Pfam" id="PF01926">
    <property type="entry name" value="MMR_HSR1"/>
    <property type="match status" value="1"/>
</dbReference>
<dbReference type="AlphaFoldDB" id="A0A9W8HMP2"/>
<protein>
    <recommendedName>
        <fullName evidence="5">Era-type G domain-containing protein</fullName>
    </recommendedName>
</protein>
<dbReference type="SUPFAM" id="SSF54814">
    <property type="entry name" value="Prokaryotic type KH domain (KH-domain type II)"/>
    <property type="match status" value="1"/>
</dbReference>
<reference evidence="6" key="1">
    <citation type="submission" date="2022-07" db="EMBL/GenBank/DDBJ databases">
        <title>Phylogenomic reconstructions and comparative analyses of Kickxellomycotina fungi.</title>
        <authorList>
            <person name="Reynolds N.K."/>
            <person name="Stajich J.E."/>
            <person name="Barry K."/>
            <person name="Grigoriev I.V."/>
            <person name="Crous P."/>
            <person name="Smith M.E."/>
        </authorList>
    </citation>
    <scope>NUCLEOTIDE SEQUENCE</scope>
    <source>
        <strain evidence="6">NRRL 1565</strain>
    </source>
</reference>
<evidence type="ECO:0000313" key="6">
    <source>
        <dbReference type="EMBL" id="KAJ2790719.1"/>
    </source>
</evidence>
<feature type="region of interest" description="G5" evidence="4">
    <location>
        <begin position="190"/>
        <end position="192"/>
    </location>
</feature>
<evidence type="ECO:0000313" key="7">
    <source>
        <dbReference type="Proteomes" id="UP001140094"/>
    </source>
</evidence>
<dbReference type="Gene3D" id="3.40.50.300">
    <property type="entry name" value="P-loop containing nucleotide triphosphate hydrolases"/>
    <property type="match status" value="1"/>
</dbReference>
<dbReference type="InterPro" id="IPR005662">
    <property type="entry name" value="GTPase_Era-like"/>
</dbReference>
<dbReference type="InterPro" id="IPR009019">
    <property type="entry name" value="KH_sf_prok-type"/>
</dbReference>
<feature type="domain" description="Era-type G" evidence="5">
    <location>
        <begin position="31"/>
        <end position="212"/>
    </location>
</feature>
<keyword evidence="2 4" id="KW-0547">Nucleotide-binding</keyword>
<dbReference type="PROSITE" id="PS51713">
    <property type="entry name" value="G_ERA"/>
    <property type="match status" value="1"/>
</dbReference>
<gene>
    <name evidence="6" type="ORF">H4R20_006968</name>
</gene>
<keyword evidence="3 4" id="KW-0342">GTP-binding</keyword>
<evidence type="ECO:0000256" key="3">
    <source>
        <dbReference type="ARBA" id="ARBA00023134"/>
    </source>
</evidence>
<dbReference type="PANTHER" id="PTHR42698">
    <property type="entry name" value="GTPASE ERA"/>
    <property type="match status" value="1"/>
</dbReference>
<dbReference type="InterPro" id="IPR027417">
    <property type="entry name" value="P-loop_NTPase"/>
</dbReference>
<evidence type="ECO:0000256" key="1">
    <source>
        <dbReference type="ARBA" id="ARBA00007921"/>
    </source>
</evidence>
<feature type="non-terminal residue" evidence="6">
    <location>
        <position position="1"/>
    </location>
</feature>
<dbReference type="Gene3D" id="3.30.300.20">
    <property type="match status" value="1"/>
</dbReference>
<dbReference type="SUPFAM" id="SSF52540">
    <property type="entry name" value="P-loop containing nucleoside triphosphate hydrolases"/>
    <property type="match status" value="1"/>
</dbReference>
<dbReference type="GO" id="GO:0019843">
    <property type="term" value="F:rRNA binding"/>
    <property type="evidence" value="ECO:0007669"/>
    <property type="project" value="TreeGrafter"/>
</dbReference>
<organism evidence="6 7">
    <name type="scientific">Coemansia guatemalensis</name>
    <dbReference type="NCBI Taxonomy" id="2761395"/>
    <lineage>
        <taxon>Eukaryota</taxon>
        <taxon>Fungi</taxon>
        <taxon>Fungi incertae sedis</taxon>
        <taxon>Zoopagomycota</taxon>
        <taxon>Kickxellomycotina</taxon>
        <taxon>Kickxellomycetes</taxon>
        <taxon>Kickxellales</taxon>
        <taxon>Kickxellaceae</taxon>
        <taxon>Coemansia</taxon>
    </lineage>
</organism>
<dbReference type="InterPro" id="IPR030388">
    <property type="entry name" value="G_ERA_dom"/>
</dbReference>
<dbReference type="InterPro" id="IPR005225">
    <property type="entry name" value="Small_GTP-bd"/>
</dbReference>
<feature type="region of interest" description="G2" evidence="4">
    <location>
        <begin position="65"/>
        <end position="69"/>
    </location>
</feature>
<dbReference type="NCBIfam" id="TIGR00231">
    <property type="entry name" value="small_GTP"/>
    <property type="match status" value="1"/>
</dbReference>
<dbReference type="GO" id="GO:0005525">
    <property type="term" value="F:GTP binding"/>
    <property type="evidence" value="ECO:0007669"/>
    <property type="project" value="UniProtKB-UniRule"/>
</dbReference>
<dbReference type="GO" id="GO:0043024">
    <property type="term" value="F:ribosomal small subunit binding"/>
    <property type="evidence" value="ECO:0007669"/>
    <property type="project" value="TreeGrafter"/>
</dbReference>
<keyword evidence="7" id="KW-1185">Reference proteome</keyword>
<dbReference type="InterPro" id="IPR015946">
    <property type="entry name" value="KH_dom-like_a/b"/>
</dbReference>
<dbReference type="PRINTS" id="PR00449">
    <property type="entry name" value="RASTRNSFRMNG"/>
</dbReference>
<evidence type="ECO:0000256" key="2">
    <source>
        <dbReference type="ARBA" id="ARBA00022741"/>
    </source>
</evidence>
<dbReference type="GO" id="GO:0000028">
    <property type="term" value="P:ribosomal small subunit assembly"/>
    <property type="evidence" value="ECO:0007669"/>
    <property type="project" value="TreeGrafter"/>
</dbReference>
<name>A0A9W8HMP2_9FUNG</name>
<accession>A0A9W8HMP2</accession>
<feature type="region of interest" description="G1" evidence="4">
    <location>
        <begin position="39"/>
        <end position="46"/>
    </location>
</feature>
<dbReference type="InterPro" id="IPR006073">
    <property type="entry name" value="GTP-bd"/>
</dbReference>
<feature type="region of interest" description="G3" evidence="4">
    <location>
        <begin position="86"/>
        <end position="89"/>
    </location>
</feature>
<proteinExistence type="inferred from homology"/>
<dbReference type="EMBL" id="JANBUO010003472">
    <property type="protein sequence ID" value="KAJ2790719.1"/>
    <property type="molecule type" value="Genomic_DNA"/>
</dbReference>
<comment type="similarity">
    <text evidence="1 4">Belongs to the TRAFAC class TrmE-Era-EngA-EngB-Septin-like GTPase superfamily. Era GTPase family.</text>
</comment>
<dbReference type="Proteomes" id="UP001140094">
    <property type="component" value="Unassembled WGS sequence"/>
</dbReference>
<evidence type="ECO:0000256" key="4">
    <source>
        <dbReference type="PROSITE-ProRule" id="PRU01050"/>
    </source>
</evidence>
<dbReference type="CDD" id="cd04163">
    <property type="entry name" value="Era"/>
    <property type="match status" value="1"/>
</dbReference>
<comment type="caution">
    <text evidence="6">The sequence shown here is derived from an EMBL/GenBank/DDBJ whole genome shotgun (WGS) entry which is preliminary data.</text>
</comment>
<evidence type="ECO:0000259" key="5">
    <source>
        <dbReference type="PROSITE" id="PS51713"/>
    </source>
</evidence>